<dbReference type="KEGG" id="rci:RCIX131"/>
<dbReference type="EMBL" id="AM114193">
    <property type="protein sequence ID" value="CAJ35629.1"/>
    <property type="molecule type" value="Genomic_DNA"/>
</dbReference>
<feature type="transmembrane region" description="Helical" evidence="1">
    <location>
        <begin position="200"/>
        <end position="224"/>
    </location>
</feature>
<dbReference type="eggNOG" id="arCOG03776">
    <property type="taxonomic scope" value="Archaea"/>
</dbReference>
<feature type="transmembrane region" description="Helical" evidence="1">
    <location>
        <begin position="230"/>
        <end position="255"/>
    </location>
</feature>
<accession>Q0W7L4</accession>
<evidence type="ECO:0000313" key="3">
    <source>
        <dbReference type="Proteomes" id="UP000000663"/>
    </source>
</evidence>
<dbReference type="AlphaFoldDB" id="Q0W7L4"/>
<dbReference type="OrthoDB" id="93530at2157"/>
<keyword evidence="1" id="KW-0472">Membrane</keyword>
<dbReference type="GeneID" id="5143597"/>
<dbReference type="Proteomes" id="UP000000663">
    <property type="component" value="Chromosome"/>
</dbReference>
<evidence type="ECO:0000313" key="2">
    <source>
        <dbReference type="EMBL" id="CAJ35629.1"/>
    </source>
</evidence>
<keyword evidence="1" id="KW-0812">Transmembrane</keyword>
<evidence type="ECO:0000256" key="1">
    <source>
        <dbReference type="SAM" id="Phobius"/>
    </source>
</evidence>
<name>Q0W7L4_METAR</name>
<proteinExistence type="predicted"/>
<keyword evidence="3" id="KW-1185">Reference proteome</keyword>
<dbReference type="RefSeq" id="WP_012036867.1">
    <property type="nucleotide sequence ID" value="NC_009464.1"/>
</dbReference>
<dbReference type="STRING" id="351160.RCIX131"/>
<protein>
    <recommendedName>
        <fullName evidence="4">Zinc ribbon domain-containing protein</fullName>
    </recommendedName>
</protein>
<keyword evidence="1" id="KW-1133">Transmembrane helix</keyword>
<reference evidence="2 3" key="1">
    <citation type="journal article" date="2006" name="Science">
        <title>Genome of rice cluster I archaea -- the key methane producers in the rice rhizosphere.</title>
        <authorList>
            <person name="Erkel C."/>
            <person name="Kube M."/>
            <person name="Reinhardt R."/>
            <person name="Liesack W."/>
        </authorList>
    </citation>
    <scope>NUCLEOTIDE SEQUENCE [LARGE SCALE GENOMIC DNA]</scope>
    <source>
        <strain evidence="3">DSM 22066 / NBRC 105507 / MRE50</strain>
    </source>
</reference>
<organism evidence="2 3">
    <name type="scientific">Methanocella arvoryzae (strain DSM 22066 / NBRC 105507 / MRE50)</name>
    <dbReference type="NCBI Taxonomy" id="351160"/>
    <lineage>
        <taxon>Archaea</taxon>
        <taxon>Methanobacteriati</taxon>
        <taxon>Methanobacteriota</taxon>
        <taxon>Stenosarchaea group</taxon>
        <taxon>Methanomicrobia</taxon>
        <taxon>Methanocellales</taxon>
        <taxon>Methanocellaceae</taxon>
        <taxon>Methanocella</taxon>
    </lineage>
</organism>
<gene>
    <name evidence="2" type="ORF">RCIX131</name>
</gene>
<evidence type="ECO:0008006" key="4">
    <source>
        <dbReference type="Google" id="ProtNLM"/>
    </source>
</evidence>
<sequence>MAEIRCTRCGAPIPFDSGVKFVKCSHCGTQLYIDKSGAGFFYIMPFFIQRNDAEGIFKRWTAGAKMARDLEQTAKITDFRQLYFPVYLFRRNISGQEKVFVEPAKSTTMPGLHSLKVPAGDLKIFDESYSTGGVELVKPDIEMTAYLSSLEGTPLEQALVFFPIWAIQYEYRGTKYPAVIDGSSGEVYTGQFPTRKAAPYLLIAAAAFGIFFLEGLAGFILSMGAGDSAIFVWIIILLVALFTIPFVTAAAYVVVRRF</sequence>